<keyword evidence="1" id="KW-0813">Transport</keyword>
<evidence type="ECO:0000256" key="1">
    <source>
        <dbReference type="ARBA" id="ARBA00022448"/>
    </source>
</evidence>
<dbReference type="InterPro" id="IPR011053">
    <property type="entry name" value="Single_hybrid_motif"/>
</dbReference>
<evidence type="ECO:0000256" key="7">
    <source>
        <dbReference type="ARBA" id="ARBA00023014"/>
    </source>
</evidence>
<dbReference type="InterPro" id="IPR011538">
    <property type="entry name" value="Nuo51_FMN-bd"/>
</dbReference>
<protein>
    <recommendedName>
        <fullName evidence="12">NADH dehydrogenase</fullName>
    </recommendedName>
</protein>
<evidence type="ECO:0000256" key="2">
    <source>
        <dbReference type="ARBA" id="ARBA00022485"/>
    </source>
</evidence>
<evidence type="ECO:0000256" key="6">
    <source>
        <dbReference type="ARBA" id="ARBA00023004"/>
    </source>
</evidence>
<evidence type="ECO:0000313" key="10">
    <source>
        <dbReference type="EMBL" id="OGM07471.1"/>
    </source>
</evidence>
<dbReference type="STRING" id="1817813.A2008_13275"/>
<dbReference type="SUPFAM" id="SSF142984">
    <property type="entry name" value="Nqo1 middle domain-like"/>
    <property type="match status" value="1"/>
</dbReference>
<dbReference type="PANTHER" id="PTHR43034">
    <property type="entry name" value="ION-TRANSLOCATING OXIDOREDUCTASE COMPLEX SUBUNIT C"/>
    <property type="match status" value="1"/>
</dbReference>
<proteinExistence type="predicted"/>
<dbReference type="InterPro" id="IPR010208">
    <property type="entry name" value="Ion_transpt_RnfC/RsxC"/>
</dbReference>
<evidence type="ECO:0000259" key="9">
    <source>
        <dbReference type="Pfam" id="PF13375"/>
    </source>
</evidence>
<dbReference type="Pfam" id="PF13375">
    <property type="entry name" value="RnfC_N"/>
    <property type="match status" value="1"/>
</dbReference>
<evidence type="ECO:0000259" key="8">
    <source>
        <dbReference type="Pfam" id="PF01512"/>
    </source>
</evidence>
<name>A0A1F7WXA3_9BACT</name>
<dbReference type="Pfam" id="PF01512">
    <property type="entry name" value="Complex1_51K"/>
    <property type="match status" value="1"/>
</dbReference>
<keyword evidence="2" id="KW-0004">4Fe-4S</keyword>
<evidence type="ECO:0008006" key="12">
    <source>
        <dbReference type="Google" id="ProtNLM"/>
    </source>
</evidence>
<dbReference type="GO" id="GO:0016020">
    <property type="term" value="C:membrane"/>
    <property type="evidence" value="ECO:0007669"/>
    <property type="project" value="InterPro"/>
</dbReference>
<feature type="domain" description="RnfC Barrel sandwich hybrid" evidence="9">
    <location>
        <begin position="379"/>
        <end position="435"/>
    </location>
</feature>
<dbReference type="Pfam" id="PF13534">
    <property type="entry name" value="Fer4_17"/>
    <property type="match status" value="1"/>
</dbReference>
<dbReference type="GO" id="GO:0046872">
    <property type="term" value="F:metal ion binding"/>
    <property type="evidence" value="ECO:0007669"/>
    <property type="project" value="UniProtKB-KW"/>
</dbReference>
<dbReference type="SUPFAM" id="SSF142019">
    <property type="entry name" value="Nqo1 FMN-binding domain-like"/>
    <property type="match status" value="1"/>
</dbReference>
<dbReference type="Gene3D" id="3.40.50.11540">
    <property type="entry name" value="NADH-ubiquinone oxidoreductase 51kDa subunit"/>
    <property type="match status" value="1"/>
</dbReference>
<comment type="caution">
    <text evidence="10">The sequence shown here is derived from an EMBL/GenBank/DDBJ whole genome shotgun (WGS) entry which is preliminary data.</text>
</comment>
<keyword evidence="4" id="KW-0677">Repeat</keyword>
<organism evidence="10 11">
    <name type="scientific">Candidatus Wallbacteria bacterium GWC2_49_35</name>
    <dbReference type="NCBI Taxonomy" id="1817813"/>
    <lineage>
        <taxon>Bacteria</taxon>
        <taxon>Candidatus Walliibacteriota</taxon>
    </lineage>
</organism>
<dbReference type="PROSITE" id="PS00198">
    <property type="entry name" value="4FE4S_FER_1"/>
    <property type="match status" value="1"/>
</dbReference>
<dbReference type="InterPro" id="IPR017054">
    <property type="entry name" value="PduS"/>
</dbReference>
<dbReference type="PANTHER" id="PTHR43034:SF2">
    <property type="entry name" value="ION-TRANSLOCATING OXIDOREDUCTASE COMPLEX SUBUNIT C"/>
    <property type="match status" value="1"/>
</dbReference>
<gene>
    <name evidence="10" type="ORF">A2008_13275</name>
</gene>
<dbReference type="SUPFAM" id="SSF51230">
    <property type="entry name" value="Single hybrid motif"/>
    <property type="match status" value="1"/>
</dbReference>
<evidence type="ECO:0000256" key="3">
    <source>
        <dbReference type="ARBA" id="ARBA00022723"/>
    </source>
</evidence>
<keyword evidence="6" id="KW-0408">Iron</keyword>
<dbReference type="GO" id="GO:0009055">
    <property type="term" value="F:electron transfer activity"/>
    <property type="evidence" value="ECO:0007669"/>
    <property type="project" value="InterPro"/>
</dbReference>
<dbReference type="Proteomes" id="UP000178735">
    <property type="component" value="Unassembled WGS sequence"/>
</dbReference>
<evidence type="ECO:0000256" key="5">
    <source>
        <dbReference type="ARBA" id="ARBA00022982"/>
    </source>
</evidence>
<feature type="domain" description="NADH-ubiquinone oxidoreductase 51kDa subunit FMN-binding" evidence="8">
    <location>
        <begin position="7"/>
        <end position="151"/>
    </location>
</feature>
<keyword evidence="7" id="KW-0411">Iron-sulfur</keyword>
<dbReference type="InterPro" id="IPR017900">
    <property type="entry name" value="4Fe4S_Fe_S_CS"/>
</dbReference>
<dbReference type="EMBL" id="MGFH01000043">
    <property type="protein sequence ID" value="OGM07471.1"/>
    <property type="molecule type" value="Genomic_DNA"/>
</dbReference>
<keyword evidence="3" id="KW-0479">Metal-binding</keyword>
<dbReference type="AlphaFoldDB" id="A0A1F7WXA3"/>
<reference evidence="10 11" key="1">
    <citation type="journal article" date="2016" name="Nat. Commun.">
        <title>Thousands of microbial genomes shed light on interconnected biogeochemical processes in an aquifer system.</title>
        <authorList>
            <person name="Anantharaman K."/>
            <person name="Brown C.T."/>
            <person name="Hug L.A."/>
            <person name="Sharon I."/>
            <person name="Castelle C.J."/>
            <person name="Probst A.J."/>
            <person name="Thomas B.C."/>
            <person name="Singh A."/>
            <person name="Wilkins M.J."/>
            <person name="Karaoz U."/>
            <person name="Brodie E.L."/>
            <person name="Williams K.H."/>
            <person name="Hubbard S.S."/>
            <person name="Banfield J.F."/>
        </authorList>
    </citation>
    <scope>NUCLEOTIDE SEQUENCE [LARGE SCALE GENOMIC DNA]</scope>
</reference>
<evidence type="ECO:0000313" key="11">
    <source>
        <dbReference type="Proteomes" id="UP000178735"/>
    </source>
</evidence>
<dbReference type="GO" id="GO:0051539">
    <property type="term" value="F:4 iron, 4 sulfur cluster binding"/>
    <property type="evidence" value="ECO:0007669"/>
    <property type="project" value="UniProtKB-KW"/>
</dbReference>
<dbReference type="InterPro" id="IPR037225">
    <property type="entry name" value="Nuo51_FMN-bd_sf"/>
</dbReference>
<dbReference type="InterPro" id="IPR026902">
    <property type="entry name" value="RnfC_N"/>
</dbReference>
<accession>A0A1F7WXA3</accession>
<sequence length="448" mass="48154">MNLIDIIKNAGIVGAGGAGFPTHVKMNARVDTILVNGAECEPLLCKDKEMMKNYPDEVVGGLLLAVANASAGRGIIALKGKNKAAIEKFNAVIAANKLEDTIKIHILGDYYPSGDEVVMVYDVLGRVVPPGGIPLAVGVIVSNVETFYNIFMAYKTSAPVTDKFLTIAGEVERPVTLKVPVGVKISDILGYAGKVLVDDPVFLSGGAMMSEVVYDPETPVTKTSSGYIVLSKNHRFVQRKTQKPQQFRKVGKSACDQCSYCTEFCPRYLVGHQIEPHRVMRTLLMSSSSEPLVTKWAANCVECGLCGFYSCPEDLLPNFMCATAKRDAAAAGVKFEVKKDFIKAHPMAQYRKVPTKKLIAKIGLSGYSDHADLELIEIRPKSVTIKLRQHIGQPAEPVVAAGDAVKKGQLIAAAPENKLGANIHASIDGKVASVTGDAIIINNINRGN</sequence>
<keyword evidence="5" id="KW-0249">Electron transport</keyword>
<evidence type="ECO:0000256" key="4">
    <source>
        <dbReference type="ARBA" id="ARBA00022737"/>
    </source>
</evidence>
<dbReference type="PIRSF" id="PIRSF036408">
    <property type="entry name" value="PduS_prd"/>
    <property type="match status" value="1"/>
</dbReference>
<dbReference type="SUPFAM" id="SSF46548">
    <property type="entry name" value="alpha-helical ferredoxin"/>
    <property type="match status" value="1"/>
</dbReference>